<dbReference type="STRING" id="930.GCA_002079865_01493"/>
<evidence type="ECO:0000313" key="3">
    <source>
        <dbReference type="EMBL" id="OCX74707.1"/>
    </source>
</evidence>
<feature type="transmembrane region" description="Helical" evidence="1">
    <location>
        <begin position="71"/>
        <end position="90"/>
    </location>
</feature>
<dbReference type="EMBL" id="LWSA01000228">
    <property type="protein sequence ID" value="OCX69673.1"/>
    <property type="molecule type" value="Genomic_DNA"/>
</dbReference>
<evidence type="ECO:0000313" key="4">
    <source>
        <dbReference type="Proteomes" id="UP000094893"/>
    </source>
</evidence>
<evidence type="ECO:0000313" key="5">
    <source>
        <dbReference type="Proteomes" id="UP000095008"/>
    </source>
</evidence>
<reference evidence="3 4" key="1">
    <citation type="journal article" date="2016" name="Int. J. Mol. Sci.">
        <title>Comparative genomics of the extreme acidophile Acidithiobacillus thiooxidans reveals intraspecific divergence and niche adaptation.</title>
        <authorList>
            <person name="Zhang X."/>
            <person name="Feng X."/>
            <person name="Tao J."/>
            <person name="Ma L."/>
            <person name="Xiao Y."/>
            <person name="Liang Y."/>
            <person name="Liu X."/>
            <person name="Yin H."/>
        </authorList>
    </citation>
    <scope>NUCLEOTIDE SEQUENCE [LARGE SCALE GENOMIC DNA]</scope>
    <source>
        <strain evidence="2 4">A02</strain>
        <strain evidence="3">DXS-W</strain>
    </source>
</reference>
<accession>A0A1C2I467</accession>
<dbReference type="RefSeq" id="WP_024895385.1">
    <property type="nucleotide sequence ID" value="NZ_LGYM01000022.1"/>
</dbReference>
<proteinExistence type="predicted"/>
<feature type="transmembrane region" description="Helical" evidence="1">
    <location>
        <begin position="102"/>
        <end position="120"/>
    </location>
</feature>
<keyword evidence="5" id="KW-1185">Reference proteome</keyword>
<sequence>MRTKEDLEEMIGHQAKVRFCAHRSCYPASISSWPFGKSICLHMDFLPEERFSDADVKAVLLHQLALRDIPLFNAGPLIALLGFVLIAVTVGLHCADMLGRNWIWLDFGLIVLGVLVRVVLHDYLESKADGRLRGAVQCDRESFL</sequence>
<protein>
    <submittedName>
        <fullName evidence="3">Uncharacterized protein</fullName>
    </submittedName>
</protein>
<dbReference type="Proteomes" id="UP000094893">
    <property type="component" value="Unassembled WGS sequence"/>
</dbReference>
<dbReference type="AlphaFoldDB" id="A0A1C2I467"/>
<keyword evidence="1" id="KW-1133">Transmembrane helix</keyword>
<dbReference type="EMBL" id="LWRY01000033">
    <property type="protein sequence ID" value="OCX74707.1"/>
    <property type="molecule type" value="Genomic_DNA"/>
</dbReference>
<dbReference type="Proteomes" id="UP000095008">
    <property type="component" value="Unassembled WGS sequence"/>
</dbReference>
<comment type="caution">
    <text evidence="3">The sequence shown here is derived from an EMBL/GenBank/DDBJ whole genome shotgun (WGS) entry which is preliminary data.</text>
</comment>
<keyword evidence="1" id="KW-0812">Transmembrane</keyword>
<organism evidence="3 5">
    <name type="scientific">Acidithiobacillus thiooxidans</name>
    <name type="common">Thiobacillus thiooxidans</name>
    <dbReference type="NCBI Taxonomy" id="930"/>
    <lineage>
        <taxon>Bacteria</taxon>
        <taxon>Pseudomonadati</taxon>
        <taxon>Pseudomonadota</taxon>
        <taxon>Acidithiobacillia</taxon>
        <taxon>Acidithiobacillales</taxon>
        <taxon>Acidithiobacillaceae</taxon>
        <taxon>Acidithiobacillus</taxon>
    </lineage>
</organism>
<name>A0A1C2I467_ACITH</name>
<evidence type="ECO:0000313" key="2">
    <source>
        <dbReference type="EMBL" id="OCX69673.1"/>
    </source>
</evidence>
<gene>
    <name evidence="3" type="ORF">A6M23_05270</name>
    <name evidence="2" type="ORF">A6P07_15970</name>
</gene>
<keyword evidence="1" id="KW-0472">Membrane</keyword>
<evidence type="ECO:0000256" key="1">
    <source>
        <dbReference type="SAM" id="Phobius"/>
    </source>
</evidence>